<organism evidence="1">
    <name type="scientific">viral metagenome</name>
    <dbReference type="NCBI Taxonomy" id="1070528"/>
    <lineage>
        <taxon>unclassified sequences</taxon>
        <taxon>metagenomes</taxon>
        <taxon>organismal metagenomes</taxon>
    </lineage>
</organism>
<reference evidence="1" key="1">
    <citation type="journal article" date="2020" name="Nature">
        <title>Giant virus diversity and host interactions through global metagenomics.</title>
        <authorList>
            <person name="Schulz F."/>
            <person name="Roux S."/>
            <person name="Paez-Espino D."/>
            <person name="Jungbluth S."/>
            <person name="Walsh D.A."/>
            <person name="Denef V.J."/>
            <person name="McMahon K.D."/>
            <person name="Konstantinidis K.T."/>
            <person name="Eloe-Fadrosh E.A."/>
            <person name="Kyrpides N.C."/>
            <person name="Woyke T."/>
        </authorList>
    </citation>
    <scope>NUCLEOTIDE SEQUENCE</scope>
    <source>
        <strain evidence="1">GVMAG-M-3300023179-4</strain>
    </source>
</reference>
<proteinExistence type="predicted"/>
<dbReference type="AlphaFoldDB" id="A0A6C0H0E5"/>
<name>A0A6C0H0E5_9ZZZZ</name>
<dbReference type="EMBL" id="MN739835">
    <property type="protein sequence ID" value="QHT74014.1"/>
    <property type="molecule type" value="Genomic_DNA"/>
</dbReference>
<evidence type="ECO:0000313" key="1">
    <source>
        <dbReference type="EMBL" id="QHT74014.1"/>
    </source>
</evidence>
<accession>A0A6C0H0E5</accession>
<sequence>MLVITTKLKMLNNKYLIKLFLEQYKFLIIKKLF</sequence>
<protein>
    <submittedName>
        <fullName evidence="1">Uncharacterized protein</fullName>
    </submittedName>
</protein>